<gene>
    <name evidence="4" type="ORF">IV203_031179</name>
</gene>
<evidence type="ECO:0000256" key="1">
    <source>
        <dbReference type="SAM" id="SignalP"/>
    </source>
</evidence>
<evidence type="ECO:0000313" key="5">
    <source>
        <dbReference type="Proteomes" id="UP000693970"/>
    </source>
</evidence>
<dbReference type="SFLD" id="SFLDS00019">
    <property type="entry name" value="Glutathione_Transferase_(cytos"/>
    <property type="match status" value="1"/>
</dbReference>
<dbReference type="PANTHER" id="PTHR43968:SF14">
    <property type="entry name" value="GLUTATHIONE S-TRANSFERASE"/>
    <property type="match status" value="1"/>
</dbReference>
<dbReference type="AlphaFoldDB" id="A0A9K3LWN6"/>
<dbReference type="OrthoDB" id="4951845at2759"/>
<evidence type="ECO:0000259" key="2">
    <source>
        <dbReference type="PROSITE" id="PS50404"/>
    </source>
</evidence>
<dbReference type="GO" id="GO:0005737">
    <property type="term" value="C:cytoplasm"/>
    <property type="evidence" value="ECO:0007669"/>
    <property type="project" value="TreeGrafter"/>
</dbReference>
<keyword evidence="1" id="KW-0732">Signal</keyword>
<accession>A0A9K3LWN6</accession>
<dbReference type="PROSITE" id="PS50405">
    <property type="entry name" value="GST_CTER"/>
    <property type="match status" value="1"/>
</dbReference>
<comment type="caution">
    <text evidence="4">The sequence shown here is derived from an EMBL/GenBank/DDBJ whole genome shotgun (WGS) entry which is preliminary data.</text>
</comment>
<dbReference type="Pfam" id="PF13410">
    <property type="entry name" value="GST_C_2"/>
    <property type="match status" value="1"/>
</dbReference>
<evidence type="ECO:0000259" key="3">
    <source>
        <dbReference type="PROSITE" id="PS50405"/>
    </source>
</evidence>
<name>A0A9K3LWN6_9STRA</name>
<reference evidence="4" key="1">
    <citation type="journal article" date="2021" name="Sci. Rep.">
        <title>Diploid genomic architecture of Nitzschia inconspicua, an elite biomass production diatom.</title>
        <authorList>
            <person name="Oliver A."/>
            <person name="Podell S."/>
            <person name="Pinowska A."/>
            <person name="Traller J.C."/>
            <person name="Smith S.R."/>
            <person name="McClure R."/>
            <person name="Beliaev A."/>
            <person name="Bohutskyi P."/>
            <person name="Hill E.A."/>
            <person name="Rabines A."/>
            <person name="Zheng H."/>
            <person name="Allen L.Z."/>
            <person name="Kuo A."/>
            <person name="Grigoriev I.V."/>
            <person name="Allen A.E."/>
            <person name="Hazlebeck D."/>
            <person name="Allen E.E."/>
        </authorList>
    </citation>
    <scope>NUCLEOTIDE SEQUENCE</scope>
    <source>
        <strain evidence="4">Hildebrandi</strain>
    </source>
</reference>
<sequence length="546" mass="60921">MKNYRNLALILASPVLVSAFVASRHRGTSTNWIIGSDNNLRTCRNPFPLYMSTNPFTSMIGDVASSLFGSKNVAANENVEAALNAISTPSWMELRNILESQQTFEEKAFRQNLAKGYGVASPLHKVRLYDESNKEEDIAVTFYRDSASWCPYCQKVWLALETKEIPYRVEKINMRCYGEKPSSFMRIQPGGQIPVAEINGRVYGQSNDILQALEDQFPNSKKSLLPPDNLQSQAQMLYGLERQLFSAWMYWLTGRSGGAKAKKEFVEVLRYVDTVLQKADGPFFLGKDISMVDVQFAPFLERMAASLLFYKGFMIRVPPGEKTDFPGVNAWFDAMEKLPSYQLTKSDYYTHCWDLPPQLGGCTYEPDGKQYEDAINGIRSLDGTQGSWELPLQQHNGGVEPDWTWVGDEATARREAVERVSANHEAIVKFACRGAGTKGMPPYMAPLSDPNAIPNEAMQKPVDICLRMVCEALLDGEVEAQNSKMHDIATTIVSQGGKDYAGGVIASLAYLRDRVGVPRDMKLPAARQLRAHLNWSIGKILAATDA</sequence>
<keyword evidence="5" id="KW-1185">Reference proteome</keyword>
<feature type="domain" description="GST C-terminal" evidence="3">
    <location>
        <begin position="207"/>
        <end position="358"/>
    </location>
</feature>
<dbReference type="PANTHER" id="PTHR43968">
    <property type="match status" value="1"/>
</dbReference>
<protein>
    <submittedName>
        <fullName evidence="4">Glutathione S-transferase</fullName>
    </submittedName>
</protein>
<dbReference type="Proteomes" id="UP000693970">
    <property type="component" value="Unassembled WGS sequence"/>
</dbReference>
<organism evidence="4 5">
    <name type="scientific">Nitzschia inconspicua</name>
    <dbReference type="NCBI Taxonomy" id="303405"/>
    <lineage>
        <taxon>Eukaryota</taxon>
        <taxon>Sar</taxon>
        <taxon>Stramenopiles</taxon>
        <taxon>Ochrophyta</taxon>
        <taxon>Bacillariophyta</taxon>
        <taxon>Bacillariophyceae</taxon>
        <taxon>Bacillariophycidae</taxon>
        <taxon>Bacillariales</taxon>
        <taxon>Bacillariaceae</taxon>
        <taxon>Nitzschia</taxon>
    </lineage>
</organism>
<feature type="signal peptide" evidence="1">
    <location>
        <begin position="1"/>
        <end position="19"/>
    </location>
</feature>
<dbReference type="SFLD" id="SFLDG00358">
    <property type="entry name" value="Main_(cytGST)"/>
    <property type="match status" value="1"/>
</dbReference>
<feature type="domain" description="GST N-terminal" evidence="2">
    <location>
        <begin position="140"/>
        <end position="221"/>
    </location>
</feature>
<dbReference type="PROSITE" id="PS50404">
    <property type="entry name" value="GST_NTER"/>
    <property type="match status" value="1"/>
</dbReference>
<dbReference type="InterPro" id="IPR004045">
    <property type="entry name" value="Glutathione_S-Trfase_N"/>
</dbReference>
<proteinExistence type="predicted"/>
<dbReference type="InterPro" id="IPR010987">
    <property type="entry name" value="Glutathione-S-Trfase_C-like"/>
</dbReference>
<feature type="chain" id="PRO_5039897619" evidence="1">
    <location>
        <begin position="20"/>
        <end position="546"/>
    </location>
</feature>
<dbReference type="Pfam" id="PF13409">
    <property type="entry name" value="GST_N_2"/>
    <property type="match status" value="1"/>
</dbReference>
<evidence type="ECO:0000313" key="4">
    <source>
        <dbReference type="EMBL" id="KAG7368436.1"/>
    </source>
</evidence>
<reference evidence="4" key="2">
    <citation type="submission" date="2021-04" db="EMBL/GenBank/DDBJ databases">
        <authorList>
            <person name="Podell S."/>
        </authorList>
    </citation>
    <scope>NUCLEOTIDE SEQUENCE</scope>
    <source>
        <strain evidence="4">Hildebrandi</strain>
    </source>
</reference>
<dbReference type="EMBL" id="JAGRRH010000006">
    <property type="protein sequence ID" value="KAG7368436.1"/>
    <property type="molecule type" value="Genomic_DNA"/>
</dbReference>
<dbReference type="CDD" id="cd00570">
    <property type="entry name" value="GST_N_family"/>
    <property type="match status" value="1"/>
</dbReference>
<dbReference type="InterPro" id="IPR050983">
    <property type="entry name" value="GST_Omega/HSP26"/>
</dbReference>
<dbReference type="InterPro" id="IPR040079">
    <property type="entry name" value="Glutathione_S-Trfase"/>
</dbReference>